<organism evidence="6">
    <name type="scientific">Rheinheimera sp. BAL341</name>
    <dbReference type="NCBI Taxonomy" id="1708203"/>
    <lineage>
        <taxon>Bacteria</taxon>
        <taxon>Pseudomonadati</taxon>
        <taxon>Pseudomonadota</taxon>
        <taxon>Gammaproteobacteria</taxon>
        <taxon>Chromatiales</taxon>
        <taxon>Chromatiaceae</taxon>
        <taxon>Rheinheimera</taxon>
    </lineage>
</organism>
<evidence type="ECO:0000256" key="3">
    <source>
        <dbReference type="ARBA" id="ARBA00047594"/>
    </source>
</evidence>
<dbReference type="GO" id="GO:0050380">
    <property type="term" value="F:undecaprenyl-diphosphatase activity"/>
    <property type="evidence" value="ECO:0007669"/>
    <property type="project" value="UniProtKB-EC"/>
</dbReference>
<proteinExistence type="predicted"/>
<dbReference type="EC" id="3.6.1.27" evidence="1"/>
<evidence type="ECO:0000256" key="1">
    <source>
        <dbReference type="ARBA" id="ARBA00012374"/>
    </source>
</evidence>
<accession>A0A486XJG7</accession>
<dbReference type="InterPro" id="IPR036938">
    <property type="entry name" value="PAP2/HPO_sf"/>
</dbReference>
<evidence type="ECO:0000256" key="4">
    <source>
        <dbReference type="SAM" id="SignalP"/>
    </source>
</evidence>
<dbReference type="Pfam" id="PF01569">
    <property type="entry name" value="PAP2"/>
    <property type="match status" value="1"/>
</dbReference>
<reference evidence="6" key="1">
    <citation type="submission" date="2019-04" db="EMBL/GenBank/DDBJ databases">
        <authorList>
            <person name="Brambilla D."/>
        </authorList>
    </citation>
    <scope>NUCLEOTIDE SEQUENCE</scope>
    <source>
        <strain evidence="6">BAL1</strain>
    </source>
</reference>
<keyword evidence="4" id="KW-0732">Signal</keyword>
<feature type="domain" description="Phosphatidic acid phosphatase type 2/haloperoxidase" evidence="5">
    <location>
        <begin position="55"/>
        <end position="152"/>
    </location>
</feature>
<comment type="catalytic activity">
    <reaction evidence="3">
        <text>di-trans,octa-cis-undecaprenyl diphosphate + H2O = di-trans,octa-cis-undecaprenyl phosphate + phosphate + H(+)</text>
        <dbReference type="Rhea" id="RHEA:28094"/>
        <dbReference type="ChEBI" id="CHEBI:15377"/>
        <dbReference type="ChEBI" id="CHEBI:15378"/>
        <dbReference type="ChEBI" id="CHEBI:43474"/>
        <dbReference type="ChEBI" id="CHEBI:58405"/>
        <dbReference type="ChEBI" id="CHEBI:60392"/>
        <dbReference type="EC" id="3.6.1.27"/>
    </reaction>
</comment>
<dbReference type="Gene3D" id="1.20.144.10">
    <property type="entry name" value="Phosphatidic acid phosphatase type 2/haloperoxidase"/>
    <property type="match status" value="1"/>
</dbReference>
<sequence length="177" mass="19013">MTKQIQAMLLLLALLGLPYNAAANSEDTAANVLRVALPAAAWSMTQYLKDDDGSTQFYYSFATTIASTVVLKAVITKNRPDGSDNDAFPSGHTSMAFQGAAFLQRRYGWEYGAPAYALATYVGYSRVNNDHHNSSDVLAGALIGIAASYYFAEPFYGVQVTPIAGINGVGMQFSATW</sequence>
<evidence type="ECO:0000256" key="2">
    <source>
        <dbReference type="ARBA" id="ARBA00032707"/>
    </source>
</evidence>
<evidence type="ECO:0000259" key="5">
    <source>
        <dbReference type="SMART" id="SM00014"/>
    </source>
</evidence>
<dbReference type="AlphaFoldDB" id="A0A486XJG7"/>
<dbReference type="InterPro" id="IPR000326">
    <property type="entry name" value="PAP2/HPO"/>
</dbReference>
<dbReference type="SUPFAM" id="SSF48317">
    <property type="entry name" value="Acid phosphatase/Vanadium-dependent haloperoxidase"/>
    <property type="match status" value="1"/>
</dbReference>
<dbReference type="SMART" id="SM00014">
    <property type="entry name" value="acidPPc"/>
    <property type="match status" value="1"/>
</dbReference>
<feature type="signal peptide" evidence="4">
    <location>
        <begin position="1"/>
        <end position="21"/>
    </location>
</feature>
<gene>
    <name evidence="6" type="ORF">BAL341_419</name>
</gene>
<protein>
    <recommendedName>
        <fullName evidence="1">undecaprenyl-diphosphate phosphatase</fullName>
        <ecNumber evidence="1">3.6.1.27</ecNumber>
    </recommendedName>
    <alternativeName>
        <fullName evidence="2">Undecaprenyl pyrophosphate phosphatase</fullName>
    </alternativeName>
</protein>
<dbReference type="PANTHER" id="PTHR14969">
    <property type="entry name" value="SPHINGOSINE-1-PHOSPHATE PHOSPHOHYDROLASE"/>
    <property type="match status" value="1"/>
</dbReference>
<dbReference type="EMBL" id="CAAJGR010000050">
    <property type="protein sequence ID" value="VHO01845.1"/>
    <property type="molecule type" value="Genomic_DNA"/>
</dbReference>
<dbReference type="PANTHER" id="PTHR14969:SF13">
    <property type="entry name" value="AT30094P"/>
    <property type="match status" value="1"/>
</dbReference>
<evidence type="ECO:0000313" key="6">
    <source>
        <dbReference type="EMBL" id="VHO01845.1"/>
    </source>
</evidence>
<name>A0A486XJG7_9GAMM</name>
<feature type="chain" id="PRO_5019826196" description="undecaprenyl-diphosphate phosphatase" evidence="4">
    <location>
        <begin position="22"/>
        <end position="177"/>
    </location>
</feature>
<dbReference type="CDD" id="cd03394">
    <property type="entry name" value="PAP2_like_5"/>
    <property type="match status" value="1"/>
</dbReference>